<proteinExistence type="predicted"/>
<dbReference type="EMBL" id="LZKG01000056">
    <property type="protein sequence ID" value="OBI31587.1"/>
    <property type="molecule type" value="Genomic_DNA"/>
</dbReference>
<accession>A0A1A2Y2P3</accession>
<name>A0A1A2Y2P3_MYCSD</name>
<organism evidence="1 2">
    <name type="scientific">Mycolicibacter sinensis (strain JDM601)</name>
    <name type="common">Mycobacterium sinense</name>
    <dbReference type="NCBI Taxonomy" id="875328"/>
    <lineage>
        <taxon>Bacteria</taxon>
        <taxon>Bacillati</taxon>
        <taxon>Actinomycetota</taxon>
        <taxon>Actinomycetes</taxon>
        <taxon>Mycobacteriales</taxon>
        <taxon>Mycobacteriaceae</taxon>
        <taxon>Mycolicibacter</taxon>
    </lineage>
</organism>
<evidence type="ECO:0000313" key="1">
    <source>
        <dbReference type="EMBL" id="OBI31587.1"/>
    </source>
</evidence>
<gene>
    <name evidence="1" type="ORF">A5710_17710</name>
</gene>
<reference evidence="2" key="1">
    <citation type="submission" date="2016-06" db="EMBL/GenBank/DDBJ databases">
        <authorList>
            <person name="Sutton G."/>
            <person name="Brinkac L."/>
            <person name="Sanka R."/>
            <person name="Adams M."/>
            <person name="Lau E."/>
            <person name="Sam S."/>
            <person name="Sreng N."/>
            <person name="Him V."/>
            <person name="Kerleguer A."/>
            <person name="Cheng S."/>
        </authorList>
    </citation>
    <scope>NUCLEOTIDE SEQUENCE [LARGE SCALE GENOMIC DNA]</scope>
    <source>
        <strain evidence="2">E1876</strain>
    </source>
</reference>
<evidence type="ECO:0000313" key="2">
    <source>
        <dbReference type="Proteomes" id="UP000093943"/>
    </source>
</evidence>
<sequence>MYTPRKPGSLDATSLWITSTAASSSIAGHPVAGALTEEATRSPELIGQTVCVLDAVSGLVCGKLADATAQIVVDATTHEGDSGSAMFLVSDTGAATLIGILTKSETTGGTYGVIADTALRELGAQVVTDPVAAAAVRGDTRYVTAS</sequence>
<dbReference type="Proteomes" id="UP000093943">
    <property type="component" value="Unassembled WGS sequence"/>
</dbReference>
<dbReference type="SUPFAM" id="SSF50494">
    <property type="entry name" value="Trypsin-like serine proteases"/>
    <property type="match status" value="1"/>
</dbReference>
<comment type="caution">
    <text evidence="1">The sequence shown here is derived from an EMBL/GenBank/DDBJ whole genome shotgun (WGS) entry which is preliminary data.</text>
</comment>
<dbReference type="OrthoDB" id="4748895at2"/>
<dbReference type="InterPro" id="IPR009003">
    <property type="entry name" value="Peptidase_S1_PA"/>
</dbReference>
<evidence type="ECO:0008006" key="3">
    <source>
        <dbReference type="Google" id="ProtNLM"/>
    </source>
</evidence>
<protein>
    <recommendedName>
        <fullName evidence="3">Serine protease</fullName>
    </recommendedName>
</protein>
<dbReference type="AlphaFoldDB" id="A0A1A2Y2P3"/>
<dbReference type="RefSeq" id="WP_065019082.1">
    <property type="nucleotide sequence ID" value="NZ_LZJK01000159.1"/>
</dbReference>